<feature type="compositionally biased region" description="Polar residues" evidence="2">
    <location>
        <begin position="460"/>
        <end position="474"/>
    </location>
</feature>
<evidence type="ECO:0000256" key="1">
    <source>
        <dbReference type="SAM" id="Coils"/>
    </source>
</evidence>
<dbReference type="GO" id="GO:0005884">
    <property type="term" value="C:actin filament"/>
    <property type="evidence" value="ECO:0007669"/>
    <property type="project" value="TreeGrafter"/>
</dbReference>
<reference evidence="5" key="1">
    <citation type="journal article" date="2006" name="Science">
        <title>Ancient noncoding elements conserved in the human genome.</title>
        <authorList>
            <person name="Venkatesh B."/>
            <person name="Kirkness E.F."/>
            <person name="Loh Y.H."/>
            <person name="Halpern A.L."/>
            <person name="Lee A.P."/>
            <person name="Johnson J."/>
            <person name="Dandona N."/>
            <person name="Viswanathan L.D."/>
            <person name="Tay A."/>
            <person name="Venter J.C."/>
            <person name="Strausberg R.L."/>
            <person name="Brenner S."/>
        </authorList>
    </citation>
    <scope>NUCLEOTIDE SEQUENCE [LARGE SCALE GENOMIC DNA]</scope>
</reference>
<dbReference type="Pfam" id="PF06367">
    <property type="entry name" value="Drf_FH3"/>
    <property type="match status" value="1"/>
</dbReference>
<feature type="coiled-coil region" evidence="1">
    <location>
        <begin position="287"/>
        <end position="314"/>
    </location>
</feature>
<dbReference type="PROSITE" id="PS51232">
    <property type="entry name" value="GBD_FH3"/>
    <property type="match status" value="1"/>
</dbReference>
<feature type="region of interest" description="Disordered" evidence="2">
    <location>
        <begin position="346"/>
        <end position="389"/>
    </location>
</feature>
<reference evidence="5" key="3">
    <citation type="journal article" date="2014" name="Nature">
        <title>Elephant shark genome provides unique insights into gnathostome evolution.</title>
        <authorList>
            <consortium name="International Elephant Shark Genome Sequencing Consortium"/>
            <person name="Venkatesh B."/>
            <person name="Lee A.P."/>
            <person name="Ravi V."/>
            <person name="Maurya A.K."/>
            <person name="Lian M.M."/>
            <person name="Swann J.B."/>
            <person name="Ohta Y."/>
            <person name="Flajnik M.F."/>
            <person name="Sutoh Y."/>
            <person name="Kasahara M."/>
            <person name="Hoon S."/>
            <person name="Gangu V."/>
            <person name="Roy S.W."/>
            <person name="Irimia M."/>
            <person name="Korzh V."/>
            <person name="Kondrychyn I."/>
            <person name="Lim Z.W."/>
            <person name="Tay B.H."/>
            <person name="Tohari S."/>
            <person name="Kong K.W."/>
            <person name="Ho S."/>
            <person name="Lorente-Galdos B."/>
            <person name="Quilez J."/>
            <person name="Marques-Bonet T."/>
            <person name="Raney B.J."/>
            <person name="Ingham P.W."/>
            <person name="Tay A."/>
            <person name="Hillier L.W."/>
            <person name="Minx P."/>
            <person name="Boehm T."/>
            <person name="Wilson R.K."/>
            <person name="Brenner S."/>
            <person name="Warren W.C."/>
        </authorList>
    </citation>
    <scope>NUCLEOTIDE SEQUENCE [LARGE SCALE GENOMIC DNA]</scope>
</reference>
<evidence type="ECO:0000259" key="3">
    <source>
        <dbReference type="PROSITE" id="PS51232"/>
    </source>
</evidence>
<dbReference type="Proteomes" id="UP000314986">
    <property type="component" value="Unassembled WGS sequence"/>
</dbReference>
<dbReference type="InterPro" id="IPR016024">
    <property type="entry name" value="ARM-type_fold"/>
</dbReference>
<feature type="region of interest" description="Disordered" evidence="2">
    <location>
        <begin position="450"/>
        <end position="511"/>
    </location>
</feature>
<keyword evidence="1" id="KW-0175">Coiled coil</keyword>
<dbReference type="GO" id="GO:0003779">
    <property type="term" value="F:actin binding"/>
    <property type="evidence" value="ECO:0007669"/>
    <property type="project" value="InterPro"/>
</dbReference>
<feature type="compositionally biased region" description="Pro residues" evidence="2">
    <location>
        <begin position="855"/>
        <end position="902"/>
    </location>
</feature>
<dbReference type="STRING" id="7868.ENSCMIP00000000522"/>
<accession>A0A4W3GCM6</accession>
<feature type="compositionally biased region" description="Polar residues" evidence="2">
    <location>
        <begin position="982"/>
        <end position="991"/>
    </location>
</feature>
<organism evidence="4 5">
    <name type="scientific">Callorhinchus milii</name>
    <name type="common">Ghost shark</name>
    <dbReference type="NCBI Taxonomy" id="7868"/>
    <lineage>
        <taxon>Eukaryota</taxon>
        <taxon>Metazoa</taxon>
        <taxon>Chordata</taxon>
        <taxon>Craniata</taxon>
        <taxon>Vertebrata</taxon>
        <taxon>Chondrichthyes</taxon>
        <taxon>Holocephali</taxon>
        <taxon>Chimaeriformes</taxon>
        <taxon>Callorhinchidae</taxon>
        <taxon>Callorhinchus</taxon>
    </lineage>
</organism>
<feature type="compositionally biased region" description="Pro residues" evidence="2">
    <location>
        <begin position="481"/>
        <end position="498"/>
    </location>
</feature>
<proteinExistence type="predicted"/>
<feature type="compositionally biased region" description="Pro residues" evidence="2">
    <location>
        <begin position="356"/>
        <end position="369"/>
    </location>
</feature>
<feature type="compositionally biased region" description="Low complexity" evidence="2">
    <location>
        <begin position="692"/>
        <end position="705"/>
    </location>
</feature>
<feature type="compositionally biased region" description="Polar residues" evidence="2">
    <location>
        <begin position="635"/>
        <end position="644"/>
    </location>
</feature>
<dbReference type="Gene3D" id="1.10.238.150">
    <property type="entry name" value="Formin, FH3 diaphanous domain"/>
    <property type="match status" value="1"/>
</dbReference>
<feature type="region of interest" description="Disordered" evidence="2">
    <location>
        <begin position="538"/>
        <end position="560"/>
    </location>
</feature>
<reference evidence="5" key="2">
    <citation type="journal article" date="2007" name="PLoS Biol.">
        <title>Survey sequencing and comparative analysis of the elephant shark (Callorhinchus milii) genome.</title>
        <authorList>
            <person name="Venkatesh B."/>
            <person name="Kirkness E.F."/>
            <person name="Loh Y.H."/>
            <person name="Halpern A.L."/>
            <person name="Lee A.P."/>
            <person name="Johnson J."/>
            <person name="Dandona N."/>
            <person name="Viswanathan L.D."/>
            <person name="Tay A."/>
            <person name="Venter J.C."/>
            <person name="Strausberg R.L."/>
            <person name="Brenner S."/>
        </authorList>
    </citation>
    <scope>NUCLEOTIDE SEQUENCE [LARGE SCALE GENOMIC DNA]</scope>
</reference>
<dbReference type="Gene3D" id="1.25.10.10">
    <property type="entry name" value="Leucine-rich Repeat Variant"/>
    <property type="match status" value="1"/>
</dbReference>
<dbReference type="PANTHER" id="PTHR45691:SF4">
    <property type="entry name" value="PROTEIN DIAPHANOUS HOMOLOG 1"/>
    <property type="match status" value="1"/>
</dbReference>
<feature type="compositionally biased region" description="Pro residues" evidence="2">
    <location>
        <begin position="942"/>
        <end position="953"/>
    </location>
</feature>
<dbReference type="InterPro" id="IPR014768">
    <property type="entry name" value="GBD/FH3_dom"/>
</dbReference>
<keyword evidence="5" id="KW-1185">Reference proteome</keyword>
<reference evidence="4" key="5">
    <citation type="submission" date="2025-09" db="UniProtKB">
        <authorList>
            <consortium name="Ensembl"/>
        </authorList>
    </citation>
    <scope>IDENTIFICATION</scope>
</reference>
<dbReference type="InterPro" id="IPR011989">
    <property type="entry name" value="ARM-like"/>
</dbReference>
<dbReference type="Ensembl" id="ENSCMIT00000000566.1">
    <property type="protein sequence ID" value="ENSCMIP00000000522.1"/>
    <property type="gene ID" value="ENSCMIG00000000377.1"/>
</dbReference>
<feature type="compositionally biased region" description="Pro residues" evidence="2">
    <location>
        <begin position="760"/>
        <end position="770"/>
    </location>
</feature>
<dbReference type="PANTHER" id="PTHR45691">
    <property type="entry name" value="PROTEIN DIAPHANOUS"/>
    <property type="match status" value="1"/>
</dbReference>
<name>A0A4W3GCM6_CALMI</name>
<feature type="compositionally biased region" description="Pro residues" evidence="2">
    <location>
        <begin position="706"/>
        <end position="738"/>
    </location>
</feature>
<dbReference type="GO" id="GO:0030041">
    <property type="term" value="P:actin filament polymerization"/>
    <property type="evidence" value="ECO:0007669"/>
    <property type="project" value="TreeGrafter"/>
</dbReference>
<evidence type="ECO:0000256" key="2">
    <source>
        <dbReference type="SAM" id="MobiDB-lite"/>
    </source>
</evidence>
<sequence length="991" mass="105692">MLEYEDGIILLATALNPVFSAMMVDSVRLLSALCILPDPDNIQERVLDALSLCGERTNKERFAPLLEGLKNKTPAALKVACMQLINALLTQAEELELRFHLRSELLRSGLSQLLPKLKIIENEELQVQMQVFDEHSEEDYYEFTNRLEGIRMELEDVNEVYQVLLNLIKDTPAEQHFLSILHHLLLIRGDYYVRSLYYRLIEECVAQIVLQKHGADPDFNCRKFPVNVHHLLDNMIDSGRVEVSEESTVELEKMFEAEVTARQELQAAVKKKEADFIKKKDALDIENMLLQKEMFKLQDKIAKLTEDLQGMKMKVYFPNDKEESQDLLMLPSSPISDQACLQPFTPALPLSDHTGLPPPPCLPPPPPTPLSAERMPLSPHHLPSSPKLAKAPAVPVSHSAQCMKPTASEIFFPSSGLDTHFPVTASSYFSDVKRYPSFLALPAAREPASPILPSFGKRSMASQPGGTQGHLQTGSEDHQLPTPPPLPATKCYLPPPSPLRLQGTQQHSSLAQSASLLDTGQQKLSTFLHEEPSARQYLLSTSSPPQPETGHHSFPLPPTPPPLPGTGQYFIPPLPPTPPPLPGVGLYPPPPTPPPLPSLLLPVPVHLPPPPTFLALLPPTTPPFGTGDLPPASPLKTTDGSSPLASGIRSPLPYPLLGARVLPLPPPPGTVPPIPTSLLRTFPPSPPPLPDTIPSSAPLLPGTVLPSPPPLPITVPPSPPPLPGTMPPSTPPPPGTVPPPPPFLSGVCASAFPLCLPSARVPPPPLPPALPNTGSPQLPPHLPGTGGLPPPPCTGPPLPPSLPNTRGLPPPPPPPLPPPLLGTGHSPSPCTRGLYPPTDTGFLPPSPPQAIKDLIPPPSPPPPPPLPGAGNHPPPPGNGPPPPPPHIPFTRGLPPPIPPPLPCNGGPALPSPLAFTGPPPSPLLGIKGPPLPPSTMGVGALFPPPPPPPPPRLPLGAVVPVPPGGLTNTAQIAPGLRHSLQPKKNTSLWFH</sequence>
<reference evidence="4" key="4">
    <citation type="submission" date="2025-08" db="UniProtKB">
        <authorList>
            <consortium name="Ensembl"/>
        </authorList>
    </citation>
    <scope>IDENTIFICATION</scope>
</reference>
<dbReference type="InParanoid" id="A0A4W3GCM6"/>
<evidence type="ECO:0000313" key="4">
    <source>
        <dbReference type="Ensembl" id="ENSCMIP00000000522.1"/>
    </source>
</evidence>
<feature type="region of interest" description="Disordered" evidence="2">
    <location>
        <begin position="759"/>
        <end position="991"/>
    </location>
</feature>
<feature type="domain" description="GBD/FH3" evidence="3">
    <location>
        <begin position="1"/>
        <end position="216"/>
    </location>
</feature>
<feature type="region of interest" description="Disordered" evidence="2">
    <location>
        <begin position="681"/>
        <end position="738"/>
    </location>
</feature>
<feature type="compositionally biased region" description="Low complexity" evidence="2">
    <location>
        <begin position="376"/>
        <end position="386"/>
    </location>
</feature>
<dbReference type="AlphaFoldDB" id="A0A4W3GCM6"/>
<protein>
    <recommendedName>
        <fullName evidence="3">GBD/FH3 domain-containing protein</fullName>
    </recommendedName>
</protein>
<feature type="compositionally biased region" description="Pro residues" evidence="2">
    <location>
        <begin position="777"/>
        <end position="820"/>
    </location>
</feature>
<dbReference type="OMA" id="ERQETPH"/>
<dbReference type="GeneTree" id="ENSGT00940000159910"/>
<evidence type="ECO:0000313" key="5">
    <source>
        <dbReference type="Proteomes" id="UP000314986"/>
    </source>
</evidence>
<dbReference type="InterPro" id="IPR051412">
    <property type="entry name" value="Formin_Homology_Diaphanous_sf"/>
</dbReference>
<feature type="region of interest" description="Disordered" evidence="2">
    <location>
        <begin position="622"/>
        <end position="647"/>
    </location>
</feature>
<dbReference type="InterPro" id="IPR010472">
    <property type="entry name" value="FH3_dom"/>
</dbReference>
<dbReference type="SMART" id="SM01139">
    <property type="entry name" value="Drf_FH3"/>
    <property type="match status" value="1"/>
</dbReference>
<dbReference type="SUPFAM" id="SSF48371">
    <property type="entry name" value="ARM repeat"/>
    <property type="match status" value="1"/>
</dbReference>